<dbReference type="AlphaFoldDB" id="A0A318THB9"/>
<dbReference type="SUPFAM" id="SSF53335">
    <property type="entry name" value="S-adenosyl-L-methionine-dependent methyltransferases"/>
    <property type="match status" value="1"/>
</dbReference>
<dbReference type="InterPro" id="IPR029063">
    <property type="entry name" value="SAM-dependent_MTases_sf"/>
</dbReference>
<dbReference type="InterPro" id="IPR015324">
    <property type="entry name" value="Ribosomal_Rsm22-like"/>
</dbReference>
<accession>A0A318THB9</accession>
<evidence type="ECO:0000256" key="1">
    <source>
        <dbReference type="ARBA" id="ARBA00022723"/>
    </source>
</evidence>
<dbReference type="EMBL" id="QJTI01000004">
    <property type="protein sequence ID" value="PYF04116.1"/>
    <property type="molecule type" value="Genomic_DNA"/>
</dbReference>
<proteinExistence type="predicted"/>
<organism evidence="5 6">
    <name type="scientific">Rhodopseudomonas faecalis</name>
    <dbReference type="NCBI Taxonomy" id="99655"/>
    <lineage>
        <taxon>Bacteria</taxon>
        <taxon>Pseudomonadati</taxon>
        <taxon>Pseudomonadota</taxon>
        <taxon>Alphaproteobacteria</taxon>
        <taxon>Hyphomicrobiales</taxon>
        <taxon>Nitrobacteraceae</taxon>
        <taxon>Rhodopseudomonas</taxon>
    </lineage>
</organism>
<keyword evidence="6" id="KW-1185">Reference proteome</keyword>
<keyword evidence="1" id="KW-0479">Metal-binding</keyword>
<evidence type="ECO:0000313" key="6">
    <source>
        <dbReference type="Proteomes" id="UP000248148"/>
    </source>
</evidence>
<dbReference type="PANTHER" id="PTHR13184">
    <property type="entry name" value="37S RIBOSOMAL PROTEIN S22"/>
    <property type="match status" value="1"/>
</dbReference>
<keyword evidence="5" id="KW-0808">Transferase</keyword>
<dbReference type="PANTHER" id="PTHR13184:SF5">
    <property type="entry name" value="METHYLTRANSFERASE-LIKE PROTEIN 17, MITOCHONDRIAL"/>
    <property type="match status" value="1"/>
</dbReference>
<dbReference type="GO" id="GO:0003735">
    <property type="term" value="F:structural constituent of ribosome"/>
    <property type="evidence" value="ECO:0007669"/>
    <property type="project" value="TreeGrafter"/>
</dbReference>
<evidence type="ECO:0000313" key="5">
    <source>
        <dbReference type="EMBL" id="PYF04116.1"/>
    </source>
</evidence>
<reference evidence="5 6" key="1">
    <citation type="submission" date="2018-06" db="EMBL/GenBank/DDBJ databases">
        <title>Genomic Encyclopedia of Archaeal and Bacterial Type Strains, Phase II (KMG-II): from individual species to whole genera.</title>
        <authorList>
            <person name="Goeker M."/>
        </authorList>
    </citation>
    <scope>NUCLEOTIDE SEQUENCE [LARGE SCALE GENOMIC DNA]</scope>
    <source>
        <strain evidence="5 6">JCM 11668</strain>
    </source>
</reference>
<evidence type="ECO:0000256" key="3">
    <source>
        <dbReference type="ARBA" id="ARBA00023004"/>
    </source>
</evidence>
<evidence type="ECO:0000256" key="4">
    <source>
        <dbReference type="ARBA" id="ARBA00023014"/>
    </source>
</evidence>
<dbReference type="InterPro" id="IPR052571">
    <property type="entry name" value="Mt_RNA_Methyltransferase"/>
</dbReference>
<keyword evidence="5" id="KW-0687">Ribonucleoprotein</keyword>
<name>A0A318THB9_9BRAD</name>
<comment type="caution">
    <text evidence="5">The sequence shown here is derived from an EMBL/GenBank/DDBJ whole genome shotgun (WGS) entry which is preliminary data.</text>
</comment>
<dbReference type="GO" id="GO:0008168">
    <property type="term" value="F:methyltransferase activity"/>
    <property type="evidence" value="ECO:0007669"/>
    <property type="project" value="UniProtKB-KW"/>
</dbReference>
<dbReference type="GO" id="GO:0015935">
    <property type="term" value="C:small ribosomal subunit"/>
    <property type="evidence" value="ECO:0007669"/>
    <property type="project" value="TreeGrafter"/>
</dbReference>
<dbReference type="GO" id="GO:0006412">
    <property type="term" value="P:translation"/>
    <property type="evidence" value="ECO:0007669"/>
    <property type="project" value="InterPro"/>
</dbReference>
<protein>
    <submittedName>
        <fullName evidence="5">Ribosomal protein RSM22 (Predicted rRNA methylase)</fullName>
    </submittedName>
</protein>
<keyword evidence="4" id="KW-0411">Iron-sulfur</keyword>
<keyword evidence="2" id="KW-0809">Transit peptide</keyword>
<dbReference type="GO" id="GO:0032259">
    <property type="term" value="P:methylation"/>
    <property type="evidence" value="ECO:0007669"/>
    <property type="project" value="UniProtKB-KW"/>
</dbReference>
<keyword evidence="5" id="KW-0489">Methyltransferase</keyword>
<dbReference type="Gene3D" id="3.40.50.150">
    <property type="entry name" value="Vaccinia Virus protein VP39"/>
    <property type="match status" value="1"/>
</dbReference>
<dbReference type="OrthoDB" id="9799639at2"/>
<sequence length="327" mass="34707">MISPELPPSIKAALDDALQGTARTELAPRAASISAAYRQGGHSGVIRSRADALAYALVRMPATYAAVAASLNALCELCADIAPSTLLDCGAGPGTASFAAAQAFASLGTFTLIDANPALRSLALELAQHDPRLAQLGYLAGDARATLAKAEPAELVIASYMISEISDSAQRALADLLWQKTADTLLVIEPGTPAGFARIRDVRARLIGQGAHVLAPCPHERACPMVEPDWCHFTQRLPRSRAHMQLKAAEVPYEDEKFSYLVLSRQAPAERAARVLTQPQLTKIAASVKLCSDDGVGIVTFPRRDKAAYARAKKLAWGDALRGSDSQ</sequence>
<gene>
    <name evidence="5" type="ORF">BJ122_10494</name>
</gene>
<dbReference type="Pfam" id="PF09243">
    <property type="entry name" value="Rsm22"/>
    <property type="match status" value="1"/>
</dbReference>
<dbReference type="GO" id="GO:0046872">
    <property type="term" value="F:metal ion binding"/>
    <property type="evidence" value="ECO:0007669"/>
    <property type="project" value="UniProtKB-KW"/>
</dbReference>
<evidence type="ECO:0000256" key="2">
    <source>
        <dbReference type="ARBA" id="ARBA00022946"/>
    </source>
</evidence>
<dbReference type="RefSeq" id="WP_110780077.1">
    <property type="nucleotide sequence ID" value="NZ_QJTI01000004.1"/>
</dbReference>
<keyword evidence="3" id="KW-0408">Iron</keyword>
<dbReference type="GO" id="GO:0051536">
    <property type="term" value="F:iron-sulfur cluster binding"/>
    <property type="evidence" value="ECO:0007669"/>
    <property type="project" value="UniProtKB-KW"/>
</dbReference>
<dbReference type="Proteomes" id="UP000248148">
    <property type="component" value="Unassembled WGS sequence"/>
</dbReference>
<keyword evidence="5" id="KW-0689">Ribosomal protein</keyword>